<dbReference type="HOGENOM" id="CLU_050210_2_1_5"/>
<dbReference type="AlphaFoldDB" id="Q2CGP3"/>
<feature type="transmembrane region" description="Helical" evidence="1">
    <location>
        <begin position="185"/>
        <end position="204"/>
    </location>
</feature>
<gene>
    <name evidence="2" type="ORF">OG2516_16364</name>
</gene>
<dbReference type="GO" id="GO:0010468">
    <property type="term" value="P:regulation of gene expression"/>
    <property type="evidence" value="ECO:0007669"/>
    <property type="project" value="InterPro"/>
</dbReference>
<reference evidence="2 3" key="1">
    <citation type="journal article" date="2010" name="J. Bacteriol.">
        <title>Genome sequences of Oceanicola granulosus HTCC2516(T) and Oceanicola batsensis HTCC2597(TDelta).</title>
        <authorList>
            <person name="Thrash J.C."/>
            <person name="Cho J.C."/>
            <person name="Vergin K.L."/>
            <person name="Giovannoni S.J."/>
        </authorList>
    </citation>
    <scope>NUCLEOTIDE SEQUENCE [LARGE SCALE GENOMIC DNA]</scope>
    <source>
        <strain evidence="3">ATCC BAA-861 / DSM 15982 / KCTC 12143 / HTCC2516</strain>
    </source>
</reference>
<dbReference type="STRING" id="314256.OG2516_16364"/>
<evidence type="ECO:0000313" key="2">
    <source>
        <dbReference type="EMBL" id="EAR51892.1"/>
    </source>
</evidence>
<dbReference type="EMBL" id="AAOT01000008">
    <property type="protein sequence ID" value="EAR51892.1"/>
    <property type="molecule type" value="Genomic_DNA"/>
</dbReference>
<feature type="transmembrane region" description="Helical" evidence="1">
    <location>
        <begin position="329"/>
        <end position="346"/>
    </location>
</feature>
<keyword evidence="3" id="KW-1185">Reference proteome</keyword>
<dbReference type="Proteomes" id="UP000003635">
    <property type="component" value="Unassembled WGS sequence"/>
</dbReference>
<feature type="transmembrane region" description="Helical" evidence="1">
    <location>
        <begin position="240"/>
        <end position="258"/>
    </location>
</feature>
<feature type="transmembrane region" description="Helical" evidence="1">
    <location>
        <begin position="211"/>
        <end position="228"/>
    </location>
</feature>
<dbReference type="Pfam" id="PF05145">
    <property type="entry name" value="AbrB"/>
    <property type="match status" value="1"/>
</dbReference>
<accession>Q2CGP3</accession>
<comment type="caution">
    <text evidence="2">The sequence shown here is derived from an EMBL/GenBank/DDBJ whole genome shotgun (WGS) entry which is preliminary data.</text>
</comment>
<feature type="transmembrane region" description="Helical" evidence="1">
    <location>
        <begin position="265"/>
        <end position="287"/>
    </location>
</feature>
<keyword evidence="1" id="KW-0472">Membrane</keyword>
<feature type="transmembrane region" description="Helical" evidence="1">
    <location>
        <begin position="12"/>
        <end position="29"/>
    </location>
</feature>
<sequence>MAGEGRRGLANMGFALALGAVAGLLFNWATLPLPWMLGPMIANTLAAVVRLPVASPGRARPYVVAVIGVMLGAGFSPDIVDQIGLWALSFLFLAVYIAVSGAVVIPYYRKVGGFDLPTAYFAGMPGGLNEMMIVGKEMGGDERAIVLAHASRIVVVVALVAVWFRLIQGVDLTDRSQFGTPFADIPAHELLVLLVAGVVGFYLGKLLRLPAPMLLGPMIVSAAVHLAGLTDSPPPQELVIVAQVFLGTIIGCRFIGAAPRAIGRAIGLSIGATVLMLVVTFVFAGAFHGLFGQTLEQVLLAYSPGGLAEMSLVALAMNADIAYVASHHLFRISIIVLMAPLLFGVLRRRGRGAGE</sequence>
<name>Q2CGP3_OCEGH</name>
<organism evidence="2 3">
    <name type="scientific">Oceanicola granulosus (strain ATCC BAA-861 / DSM 15982 / KCTC 12143 / HTCC2516)</name>
    <dbReference type="NCBI Taxonomy" id="314256"/>
    <lineage>
        <taxon>Bacteria</taxon>
        <taxon>Pseudomonadati</taxon>
        <taxon>Pseudomonadota</taxon>
        <taxon>Alphaproteobacteria</taxon>
        <taxon>Rhodobacterales</taxon>
        <taxon>Roseobacteraceae</taxon>
        <taxon>Oceanicola</taxon>
    </lineage>
</organism>
<evidence type="ECO:0000256" key="1">
    <source>
        <dbReference type="SAM" id="Phobius"/>
    </source>
</evidence>
<dbReference type="PANTHER" id="PTHR38457:SF1">
    <property type="entry name" value="REGULATOR ABRB-RELATED"/>
    <property type="match status" value="1"/>
</dbReference>
<keyword evidence="1" id="KW-1133">Transmembrane helix</keyword>
<dbReference type="PANTHER" id="PTHR38457">
    <property type="entry name" value="REGULATOR ABRB-RELATED"/>
    <property type="match status" value="1"/>
</dbReference>
<dbReference type="InterPro" id="IPR017516">
    <property type="entry name" value="AbrB_dup"/>
</dbReference>
<dbReference type="GO" id="GO:0016020">
    <property type="term" value="C:membrane"/>
    <property type="evidence" value="ECO:0007669"/>
    <property type="project" value="InterPro"/>
</dbReference>
<feature type="transmembrane region" description="Helical" evidence="1">
    <location>
        <begin position="144"/>
        <end position="165"/>
    </location>
</feature>
<evidence type="ECO:0000313" key="3">
    <source>
        <dbReference type="Proteomes" id="UP000003635"/>
    </source>
</evidence>
<proteinExistence type="predicted"/>
<dbReference type="InterPro" id="IPR007820">
    <property type="entry name" value="AbrB_fam"/>
</dbReference>
<dbReference type="eggNOG" id="COG3180">
    <property type="taxonomic scope" value="Bacteria"/>
</dbReference>
<dbReference type="PIRSF" id="PIRSF038991">
    <property type="entry name" value="Protein_AbrB"/>
    <property type="match status" value="1"/>
</dbReference>
<feature type="transmembrane region" description="Helical" evidence="1">
    <location>
        <begin position="83"/>
        <end position="108"/>
    </location>
</feature>
<dbReference type="NCBIfam" id="TIGR03082">
    <property type="entry name" value="Gneg_AbrB_dup"/>
    <property type="match status" value="2"/>
</dbReference>
<protein>
    <submittedName>
        <fullName evidence="2">Possible AbrB protein</fullName>
    </submittedName>
</protein>
<keyword evidence="1" id="KW-0812">Transmembrane</keyword>